<dbReference type="SUPFAM" id="SSF53756">
    <property type="entry name" value="UDP-Glycosyltransferase/glycogen phosphorylase"/>
    <property type="match status" value="1"/>
</dbReference>
<dbReference type="EMBL" id="JALZ01000001">
    <property type="protein sequence ID" value="ETX16492.1"/>
    <property type="molecule type" value="Genomic_DNA"/>
</dbReference>
<dbReference type="PATRIC" id="fig|1449350.3.peg.254"/>
<dbReference type="PANTHER" id="PTHR12526">
    <property type="entry name" value="GLYCOSYLTRANSFERASE"/>
    <property type="match status" value="1"/>
</dbReference>
<dbReference type="Pfam" id="PF00534">
    <property type="entry name" value="Glycos_transf_1"/>
    <property type="match status" value="1"/>
</dbReference>
<dbReference type="AlphaFoldDB" id="X7EKR0"/>
<reference evidence="3 4" key="1">
    <citation type="submission" date="2014-01" db="EMBL/GenBank/DDBJ databases">
        <title>Roseivivax halodurans JCM 10272 Genome Sequencing.</title>
        <authorList>
            <person name="Lai Q."/>
            <person name="Li G."/>
            <person name="Shao Z."/>
        </authorList>
    </citation>
    <scope>NUCLEOTIDE SEQUENCE [LARGE SCALE GENOMIC DNA]</scope>
    <source>
        <strain evidence="3 4">JCM 10272</strain>
    </source>
</reference>
<dbReference type="GO" id="GO:0016757">
    <property type="term" value="F:glycosyltransferase activity"/>
    <property type="evidence" value="ECO:0007669"/>
    <property type="project" value="InterPro"/>
</dbReference>
<evidence type="ECO:0000313" key="4">
    <source>
        <dbReference type="Proteomes" id="UP000022447"/>
    </source>
</evidence>
<dbReference type="PANTHER" id="PTHR12526:SF584">
    <property type="entry name" value="GLYCOSYLTRANSFERASE"/>
    <property type="match status" value="1"/>
</dbReference>
<gene>
    <name evidence="3" type="ORF">OCH239_01255</name>
</gene>
<comment type="caution">
    <text evidence="3">The sequence shown here is derived from an EMBL/GenBank/DDBJ whole genome shotgun (WGS) entry which is preliminary data.</text>
</comment>
<accession>X7EKR0</accession>
<feature type="domain" description="Glycosyltransferase subfamily 4-like N-terminal" evidence="2">
    <location>
        <begin position="31"/>
        <end position="236"/>
    </location>
</feature>
<dbReference type="Gene3D" id="3.40.50.2000">
    <property type="entry name" value="Glycogen Phosphorylase B"/>
    <property type="match status" value="2"/>
</dbReference>
<evidence type="ECO:0000259" key="1">
    <source>
        <dbReference type="Pfam" id="PF00534"/>
    </source>
</evidence>
<name>X7EKR0_9RHOB</name>
<keyword evidence="4" id="KW-1185">Reference proteome</keyword>
<dbReference type="Pfam" id="PF13579">
    <property type="entry name" value="Glyco_trans_4_4"/>
    <property type="match status" value="1"/>
</dbReference>
<dbReference type="Proteomes" id="UP000022447">
    <property type="component" value="Unassembled WGS sequence"/>
</dbReference>
<organism evidence="3 4">
    <name type="scientific">Roseivivax halodurans JCM 10272</name>
    <dbReference type="NCBI Taxonomy" id="1449350"/>
    <lineage>
        <taxon>Bacteria</taxon>
        <taxon>Pseudomonadati</taxon>
        <taxon>Pseudomonadota</taxon>
        <taxon>Alphaproteobacteria</taxon>
        <taxon>Rhodobacterales</taxon>
        <taxon>Roseobacteraceae</taxon>
        <taxon>Roseivivax</taxon>
    </lineage>
</organism>
<evidence type="ECO:0000313" key="3">
    <source>
        <dbReference type="EMBL" id="ETX16492.1"/>
    </source>
</evidence>
<sequence length="418" mass="45968">MPLSPPLPAPPHDLDSPSHVLIVGDFADINGGQAKVALDSARMLADAGVQVTFFAACGPVSRRLEHKRISVICLDQPTILDDPNRLRAMRRGIWNGEAAKRLTAVIDGLDPTDTVIHCHGYAKGLSPAIGPVLANAPMPVLFTMHEYFLACPNGGFYDYRKQEICTRRPLGASCLATNCDARHMLHKGWRVTRQVATWGPGQLPGGLTDVAYISELQREVMTPHLGRKVRLHHVPNPVDAPELPPVDPRQNDIFLFVGRLSQEKGAAQFAEAARRAGVRAMFLGDGEQSETVRRLNPEAEILGWQPPEAVQEALGRARALVFPSLWYEGQPLVPIEALMRGVPVICGTWSAARECVEHGENGLVYRQPTVDALADALTRIDDVPTFDPLPLRQRLGPDAHRRRLLDLYGEMLARRRAA</sequence>
<protein>
    <submittedName>
        <fullName evidence="3">Glycosyl transferase family 1</fullName>
    </submittedName>
</protein>
<dbReference type="eggNOG" id="COG0438">
    <property type="taxonomic scope" value="Bacteria"/>
</dbReference>
<dbReference type="InterPro" id="IPR028098">
    <property type="entry name" value="Glyco_trans_4-like_N"/>
</dbReference>
<dbReference type="InterPro" id="IPR001296">
    <property type="entry name" value="Glyco_trans_1"/>
</dbReference>
<dbReference type="CDD" id="cd03801">
    <property type="entry name" value="GT4_PimA-like"/>
    <property type="match status" value="1"/>
</dbReference>
<keyword evidence="3" id="KW-0808">Transferase</keyword>
<feature type="domain" description="Glycosyl transferase family 1" evidence="1">
    <location>
        <begin position="250"/>
        <end position="384"/>
    </location>
</feature>
<dbReference type="STRING" id="1449350.OCH239_01255"/>
<proteinExistence type="predicted"/>
<evidence type="ECO:0000259" key="2">
    <source>
        <dbReference type="Pfam" id="PF13579"/>
    </source>
</evidence>